<feature type="transmembrane region" description="Helical" evidence="8">
    <location>
        <begin position="374"/>
        <end position="396"/>
    </location>
</feature>
<feature type="transmembrane region" description="Helical" evidence="8">
    <location>
        <begin position="12"/>
        <end position="29"/>
    </location>
</feature>
<sequence length="531" mass="57129">MGELSSQASNAIMYVTYGALLVSGCYIGWRARDGISFLSSNGTQKALPLSLNFIASAMGCGILTTYSQIANTAGLHGLLVYCICGSLPIFLFSFAGPAIRKRCPDGFVLTEWVRMRFGVICSLYLSAFTVLTMFLFLVGEISALNYAVSTLTGLNALPAIIVECVVTTIYTSIGGFKVSFITDNLQALMVTLLLVICACGMGTNIHIDTSLIGSSGLLKENKLGWQLIYILFVAIVTNDCFMAGFWLRTFAAKTDKDLLIGTGIAAVVTFVYCALVGTTGFIAVWTGDLQPNDPDGYAAFFILLAKMPSWVIGFVLVFTVCLSTCTLDSLQSAMVSTISNDLFRNKISLYWVRAMVVVIIIPCVVVGVKAADDVLQIYLIADLVSSAIIPIIFLGLSEKFYWLAGVDVIVGGLGALLAVFVFGTVYYDNARDGARLLLLWNGLYNSEDWGPFGAFVIAPFGGVIIGFFSCAVRLASLKVYSRVTGKPFTALDRPIPQLQAAAEAQSDSSEEDVVFSNDGADYESVSYTSKK</sequence>
<evidence type="ECO:0000256" key="8">
    <source>
        <dbReference type="SAM" id="Phobius"/>
    </source>
</evidence>
<feature type="transmembrane region" description="Helical" evidence="8">
    <location>
        <begin position="227"/>
        <end position="247"/>
    </location>
</feature>
<keyword evidence="3" id="KW-0813">Transport</keyword>
<dbReference type="EMBL" id="KV454442">
    <property type="protein sequence ID" value="ODQ77190.1"/>
    <property type="molecule type" value="Genomic_DNA"/>
</dbReference>
<feature type="transmembrane region" description="Helical" evidence="8">
    <location>
        <begin position="348"/>
        <end position="368"/>
    </location>
</feature>
<protein>
    <recommendedName>
        <fullName evidence="11">Urea transport protein</fullName>
    </recommendedName>
</protein>
<evidence type="ECO:0000256" key="6">
    <source>
        <dbReference type="ARBA" id="ARBA00023136"/>
    </source>
</evidence>
<keyword evidence="10" id="KW-1185">Reference proteome</keyword>
<dbReference type="PANTHER" id="PTHR48086">
    <property type="entry name" value="SODIUM/PROLINE SYMPORTER-RELATED"/>
    <property type="match status" value="1"/>
</dbReference>
<dbReference type="STRING" id="984486.A0A1E3QHS7"/>
<feature type="region of interest" description="Disordered" evidence="7">
    <location>
        <begin position="503"/>
        <end position="531"/>
    </location>
</feature>
<feature type="transmembrane region" description="Helical" evidence="8">
    <location>
        <begin position="117"/>
        <end position="137"/>
    </location>
</feature>
<dbReference type="InterPro" id="IPR050277">
    <property type="entry name" value="Sodium:Solute_Symporter"/>
</dbReference>
<dbReference type="Proteomes" id="UP000094336">
    <property type="component" value="Unassembled WGS sequence"/>
</dbReference>
<gene>
    <name evidence="9" type="ORF">BABINDRAFT_163700</name>
</gene>
<organism evidence="9 10">
    <name type="scientific">Babjeviella inositovora NRRL Y-12698</name>
    <dbReference type="NCBI Taxonomy" id="984486"/>
    <lineage>
        <taxon>Eukaryota</taxon>
        <taxon>Fungi</taxon>
        <taxon>Dikarya</taxon>
        <taxon>Ascomycota</taxon>
        <taxon>Saccharomycotina</taxon>
        <taxon>Pichiomycetes</taxon>
        <taxon>Serinales incertae sedis</taxon>
        <taxon>Babjeviella</taxon>
    </lineage>
</organism>
<dbReference type="GeneID" id="30147905"/>
<feature type="transmembrane region" description="Helical" evidence="8">
    <location>
        <begin position="188"/>
        <end position="207"/>
    </location>
</feature>
<dbReference type="Gene3D" id="1.20.1730.10">
    <property type="entry name" value="Sodium/glucose cotransporter"/>
    <property type="match status" value="1"/>
</dbReference>
<keyword evidence="5 8" id="KW-1133">Transmembrane helix</keyword>
<proteinExistence type="inferred from homology"/>
<dbReference type="AlphaFoldDB" id="A0A1E3QHS7"/>
<dbReference type="PROSITE" id="PS50283">
    <property type="entry name" value="NA_SOLUT_SYMP_3"/>
    <property type="match status" value="1"/>
</dbReference>
<comment type="similarity">
    <text evidence="2">Belongs to the sodium:solute symporter (SSF) (TC 2.A.21) family.</text>
</comment>
<evidence type="ECO:0000256" key="5">
    <source>
        <dbReference type="ARBA" id="ARBA00022989"/>
    </source>
</evidence>
<feature type="transmembrane region" description="Helical" evidence="8">
    <location>
        <begin position="49"/>
        <end position="69"/>
    </location>
</feature>
<keyword evidence="6 8" id="KW-0472">Membrane</keyword>
<feature type="transmembrane region" description="Helical" evidence="8">
    <location>
        <begin position="408"/>
        <end position="427"/>
    </location>
</feature>
<evidence type="ECO:0000256" key="3">
    <source>
        <dbReference type="ARBA" id="ARBA00022448"/>
    </source>
</evidence>
<evidence type="ECO:0000313" key="9">
    <source>
        <dbReference type="EMBL" id="ODQ77190.1"/>
    </source>
</evidence>
<evidence type="ECO:0000256" key="4">
    <source>
        <dbReference type="ARBA" id="ARBA00022692"/>
    </source>
</evidence>
<evidence type="ECO:0008006" key="11">
    <source>
        <dbReference type="Google" id="ProtNLM"/>
    </source>
</evidence>
<dbReference type="PANTHER" id="PTHR48086:SF10">
    <property type="entry name" value="AGR155CP"/>
    <property type="match status" value="1"/>
</dbReference>
<name>A0A1E3QHS7_9ASCO</name>
<keyword evidence="4 8" id="KW-0812">Transmembrane</keyword>
<evidence type="ECO:0000256" key="1">
    <source>
        <dbReference type="ARBA" id="ARBA00004141"/>
    </source>
</evidence>
<feature type="transmembrane region" description="Helical" evidence="8">
    <location>
        <begin position="259"/>
        <end position="285"/>
    </location>
</feature>
<dbReference type="OrthoDB" id="6132759at2759"/>
<feature type="transmembrane region" description="Helical" evidence="8">
    <location>
        <begin position="449"/>
        <end position="472"/>
    </location>
</feature>
<dbReference type="InterPro" id="IPR001734">
    <property type="entry name" value="Na/solute_symporter"/>
</dbReference>
<accession>A0A1E3QHS7</accession>
<dbReference type="InterPro" id="IPR038377">
    <property type="entry name" value="Na/Glc_symporter_sf"/>
</dbReference>
<evidence type="ECO:0000313" key="10">
    <source>
        <dbReference type="Proteomes" id="UP000094336"/>
    </source>
</evidence>
<dbReference type="RefSeq" id="XP_018982518.1">
    <property type="nucleotide sequence ID" value="XM_019130052.1"/>
</dbReference>
<reference evidence="10" key="1">
    <citation type="submission" date="2016-05" db="EMBL/GenBank/DDBJ databases">
        <title>Comparative genomics of biotechnologically important yeasts.</title>
        <authorList>
            <consortium name="DOE Joint Genome Institute"/>
            <person name="Riley R."/>
            <person name="Haridas S."/>
            <person name="Wolfe K.H."/>
            <person name="Lopes M.R."/>
            <person name="Hittinger C.T."/>
            <person name="Goker M."/>
            <person name="Salamov A."/>
            <person name="Wisecaver J."/>
            <person name="Long T.M."/>
            <person name="Aerts A.L."/>
            <person name="Barry K."/>
            <person name="Choi C."/>
            <person name="Clum A."/>
            <person name="Coughlan A.Y."/>
            <person name="Deshpande S."/>
            <person name="Douglass A.P."/>
            <person name="Hanson S.J."/>
            <person name="Klenk H.-P."/>
            <person name="Labutti K."/>
            <person name="Lapidus A."/>
            <person name="Lindquist E."/>
            <person name="Lipzen A."/>
            <person name="Meier-Kolthoff J.P."/>
            <person name="Ohm R.A."/>
            <person name="Otillar R.P."/>
            <person name="Pangilinan J."/>
            <person name="Peng Y."/>
            <person name="Rokas A."/>
            <person name="Rosa C.A."/>
            <person name="Scheuner C."/>
            <person name="Sibirny A.A."/>
            <person name="Slot J.C."/>
            <person name="Stielow J.B."/>
            <person name="Sun H."/>
            <person name="Kurtzman C.P."/>
            <person name="Blackwell M."/>
            <person name="Grigoriev I.V."/>
            <person name="Jeffries T.W."/>
        </authorList>
    </citation>
    <scope>NUCLEOTIDE SEQUENCE [LARGE SCALE GENOMIC DNA]</scope>
    <source>
        <strain evidence="10">NRRL Y-12698</strain>
    </source>
</reference>
<dbReference type="GO" id="GO:0015606">
    <property type="term" value="F:spermidine transmembrane transporter activity"/>
    <property type="evidence" value="ECO:0007669"/>
    <property type="project" value="TreeGrafter"/>
</dbReference>
<dbReference type="GO" id="GO:0005886">
    <property type="term" value="C:plasma membrane"/>
    <property type="evidence" value="ECO:0007669"/>
    <property type="project" value="TreeGrafter"/>
</dbReference>
<comment type="subcellular location">
    <subcellularLocation>
        <location evidence="1">Membrane</location>
        <topology evidence="1">Multi-pass membrane protein</topology>
    </subcellularLocation>
</comment>
<feature type="transmembrane region" description="Helical" evidence="8">
    <location>
        <begin position="297"/>
        <end position="327"/>
    </location>
</feature>
<evidence type="ECO:0000256" key="2">
    <source>
        <dbReference type="ARBA" id="ARBA00006434"/>
    </source>
</evidence>
<feature type="transmembrane region" description="Helical" evidence="8">
    <location>
        <begin position="75"/>
        <end position="96"/>
    </location>
</feature>
<feature type="transmembrane region" description="Helical" evidence="8">
    <location>
        <begin position="157"/>
        <end position="176"/>
    </location>
</feature>
<evidence type="ECO:0000256" key="7">
    <source>
        <dbReference type="SAM" id="MobiDB-lite"/>
    </source>
</evidence>